<reference evidence="3" key="1">
    <citation type="submission" date="2023-10" db="EMBL/GenBank/DDBJ databases">
        <authorList>
            <person name="Chen Y."/>
            <person name="Shah S."/>
            <person name="Dougan E. K."/>
            <person name="Thang M."/>
            <person name="Chan C."/>
        </authorList>
    </citation>
    <scope>NUCLEOTIDE SEQUENCE [LARGE SCALE GENOMIC DNA]</scope>
</reference>
<comment type="caution">
    <text evidence="3">The sequence shown here is derived from an EMBL/GenBank/DDBJ whole genome shotgun (WGS) entry which is preliminary data.</text>
</comment>
<organism evidence="3 4">
    <name type="scientific">Prorocentrum cordatum</name>
    <dbReference type="NCBI Taxonomy" id="2364126"/>
    <lineage>
        <taxon>Eukaryota</taxon>
        <taxon>Sar</taxon>
        <taxon>Alveolata</taxon>
        <taxon>Dinophyceae</taxon>
        <taxon>Prorocentrales</taxon>
        <taxon>Prorocentraceae</taxon>
        <taxon>Prorocentrum</taxon>
    </lineage>
</organism>
<keyword evidence="4" id="KW-1185">Reference proteome</keyword>
<accession>A0ABN9V3X0</accession>
<feature type="chain" id="PRO_5046064302" evidence="2">
    <location>
        <begin position="27"/>
        <end position="544"/>
    </location>
</feature>
<name>A0ABN9V3X0_9DINO</name>
<feature type="region of interest" description="Disordered" evidence="1">
    <location>
        <begin position="464"/>
        <end position="484"/>
    </location>
</feature>
<gene>
    <name evidence="3" type="ORF">PCOR1329_LOCUS53875</name>
</gene>
<evidence type="ECO:0000313" key="4">
    <source>
        <dbReference type="Proteomes" id="UP001189429"/>
    </source>
</evidence>
<evidence type="ECO:0000256" key="1">
    <source>
        <dbReference type="SAM" id="MobiDB-lite"/>
    </source>
</evidence>
<dbReference type="Proteomes" id="UP001189429">
    <property type="component" value="Unassembled WGS sequence"/>
</dbReference>
<feature type="non-terminal residue" evidence="3">
    <location>
        <position position="544"/>
    </location>
</feature>
<evidence type="ECO:0000256" key="2">
    <source>
        <dbReference type="SAM" id="SignalP"/>
    </source>
</evidence>
<proteinExistence type="predicted"/>
<evidence type="ECO:0000313" key="3">
    <source>
        <dbReference type="EMBL" id="CAK0866770.1"/>
    </source>
</evidence>
<keyword evidence="2" id="KW-0732">Signal</keyword>
<protein>
    <submittedName>
        <fullName evidence="3">Uncharacterized protein</fullName>
    </submittedName>
</protein>
<feature type="signal peptide" evidence="2">
    <location>
        <begin position="1"/>
        <end position="26"/>
    </location>
</feature>
<feature type="region of interest" description="Disordered" evidence="1">
    <location>
        <begin position="501"/>
        <end position="544"/>
    </location>
</feature>
<sequence>MAGPRAALVRGAFWALCCGLAGPASGANFLEAGRVDEQDAAKAFEEELSRLGGSGASDRQLRLEAALRTTYRSLPKNEGGNLGHKAIRYALHRLFVQQHGWYIKGLEPSRRVSGSSQKEWVPSFLEESTSSSGWAAAARAFRTLELAAMASALESLVATEARGRLAAAFELHGLPTEGPGPLDWDEVEDALGTYYLASSFLCLLRVNLCLKYASSLQGARAEQPNLASGAVRIVAQLDHATVDGWEAQDLDEYGTDHKHQWRQVAAMTKNDCTEEHELRGGVAVAVGDQYYKFNDLECLSLKTTLREMESRRAGRVRLSVFYNMSLYSHWRFTEKAEYLRTLGALDDSDAEFPQVIIPNYLTARTNCLEASSLYALCCRNECEDLLTYLEERLAAPEAGAAEIAALVAALPSDTVQAPRELPERLRERLDKIARGNGGAVPIHGRLFAQWMHHAFPNECPYPHEANSTGPVTPDEWVGSSGDESHTVSDEELLRTIEVDTCASDADPSGPCGGATELPWSDTEEPAGGDAGSCPARAPGGGRGS</sequence>
<dbReference type="EMBL" id="CAUYUJ010016571">
    <property type="protein sequence ID" value="CAK0866770.1"/>
    <property type="molecule type" value="Genomic_DNA"/>
</dbReference>